<organism evidence="3 4">
    <name type="scientific">Nyctereutes procyonoides</name>
    <name type="common">Raccoon dog</name>
    <name type="synonym">Canis procyonoides</name>
    <dbReference type="NCBI Taxonomy" id="34880"/>
    <lineage>
        <taxon>Eukaryota</taxon>
        <taxon>Metazoa</taxon>
        <taxon>Chordata</taxon>
        <taxon>Craniata</taxon>
        <taxon>Vertebrata</taxon>
        <taxon>Euteleostomi</taxon>
        <taxon>Mammalia</taxon>
        <taxon>Eutheria</taxon>
        <taxon>Laurasiatheria</taxon>
        <taxon>Carnivora</taxon>
        <taxon>Caniformia</taxon>
        <taxon>Canidae</taxon>
        <taxon>Nyctereutes</taxon>
    </lineage>
</organism>
<evidence type="ECO:0000256" key="1">
    <source>
        <dbReference type="SAM" id="MobiDB-lite"/>
    </source>
</evidence>
<comment type="caution">
    <text evidence="3">The sequence shown here is derived from an EMBL/GenBank/DDBJ whole genome shotgun (WGS) entry which is preliminary data.</text>
</comment>
<sequence length="226" mass="24142">MANLMIFVGIALAAAKEKQARKQYTSLTLVSLFHIQLLPASGTNSLQNTASLPLPSRTSSSACNAGHPIPAHADPTRSSAALPRMTGSLPCEASSTCHPCCPAGRAMWAGTASGLLTSLPSMPSMGPGTRYTAHSVLRVVTSWLRCVQSATPPLELHLNLTVSQDFSCVLLRTSHHRFHSVGNYSSLLPCVLSSLFLLHHPAARIFQEHMPRPLRPQGLCPCCVLS</sequence>
<dbReference type="EMBL" id="CAJHUB010000775">
    <property type="protein sequence ID" value="CAD7691877.1"/>
    <property type="molecule type" value="Genomic_DNA"/>
</dbReference>
<feature type="chain" id="PRO_5032831558" evidence="2">
    <location>
        <begin position="16"/>
        <end position="226"/>
    </location>
</feature>
<feature type="signal peptide" evidence="2">
    <location>
        <begin position="1"/>
        <end position="15"/>
    </location>
</feature>
<gene>
    <name evidence="3" type="ORF">NYPRO_LOCUS24671</name>
</gene>
<proteinExistence type="predicted"/>
<keyword evidence="4" id="KW-1185">Reference proteome</keyword>
<name>A0A811ZRX2_NYCPR</name>
<feature type="compositionally biased region" description="Polar residues" evidence="1">
    <location>
        <begin position="49"/>
        <end position="63"/>
    </location>
</feature>
<dbReference type="Proteomes" id="UP000645828">
    <property type="component" value="Unassembled WGS sequence"/>
</dbReference>
<evidence type="ECO:0000313" key="4">
    <source>
        <dbReference type="Proteomes" id="UP000645828"/>
    </source>
</evidence>
<evidence type="ECO:0000313" key="3">
    <source>
        <dbReference type="EMBL" id="CAD7691877.1"/>
    </source>
</evidence>
<evidence type="ECO:0000256" key="2">
    <source>
        <dbReference type="SAM" id="SignalP"/>
    </source>
</evidence>
<dbReference type="AlphaFoldDB" id="A0A811ZRX2"/>
<accession>A0A811ZRX2</accession>
<keyword evidence="2" id="KW-0732">Signal</keyword>
<protein>
    <submittedName>
        <fullName evidence="3">(raccoon dog) hypothetical protein</fullName>
    </submittedName>
</protein>
<feature type="region of interest" description="Disordered" evidence="1">
    <location>
        <begin position="49"/>
        <end position="81"/>
    </location>
</feature>
<reference evidence="3" key="1">
    <citation type="submission" date="2020-12" db="EMBL/GenBank/DDBJ databases">
        <authorList>
            <consortium name="Molecular Ecology Group"/>
        </authorList>
    </citation>
    <scope>NUCLEOTIDE SEQUENCE</scope>
    <source>
        <strain evidence="3">TBG_1078</strain>
    </source>
</reference>